<dbReference type="GO" id="GO:0016020">
    <property type="term" value="C:membrane"/>
    <property type="evidence" value="ECO:0007669"/>
    <property type="project" value="UniProtKB-SubCell"/>
</dbReference>
<proteinExistence type="predicted"/>
<dbReference type="GO" id="GO:0008610">
    <property type="term" value="P:lipid biosynthetic process"/>
    <property type="evidence" value="ECO:0007669"/>
    <property type="project" value="InterPro"/>
</dbReference>
<dbReference type="OMA" id="FFFIVED"/>
<dbReference type="GO" id="GO:0016491">
    <property type="term" value="F:oxidoreductase activity"/>
    <property type="evidence" value="ECO:0007669"/>
    <property type="project" value="InterPro"/>
</dbReference>
<evidence type="ECO:0000256" key="4">
    <source>
        <dbReference type="ARBA" id="ARBA00023136"/>
    </source>
</evidence>
<evidence type="ECO:0000313" key="6">
    <source>
        <dbReference type="EMBL" id="ELU05216.1"/>
    </source>
</evidence>
<dbReference type="GO" id="GO:0005506">
    <property type="term" value="F:iron ion binding"/>
    <property type="evidence" value="ECO:0007669"/>
    <property type="project" value="InterPro"/>
</dbReference>
<keyword evidence="2" id="KW-0812">Transmembrane</keyword>
<dbReference type="OrthoDB" id="1658724at2759"/>
<evidence type="ECO:0000256" key="3">
    <source>
        <dbReference type="ARBA" id="ARBA00022989"/>
    </source>
</evidence>
<accession>R7UP91</accession>
<dbReference type="HOGENOM" id="CLU_1236087_0_0_1"/>
<dbReference type="STRING" id="283909.R7UP91"/>
<dbReference type="PANTHER" id="PTHR11863">
    <property type="entry name" value="STEROL DESATURASE"/>
    <property type="match status" value="1"/>
</dbReference>
<dbReference type="InterPro" id="IPR050307">
    <property type="entry name" value="Sterol_Desaturase_Related"/>
</dbReference>
<protein>
    <recommendedName>
        <fullName evidence="5">Fatty acid hydroxylase domain-containing protein</fullName>
    </recommendedName>
</protein>
<dbReference type="AlphaFoldDB" id="R7UP91"/>
<sequence>MQWVDAGVKGILIETLEYCAPLLIADSLKAKSYPGVDPQDFADKSGGWWQVERALPKEAPSLAQVAYQLIGAFVLFDAGFHHIHFMLHKNQWLYKHLHAYHHDHEHVHARVTNQLHVLERLGHIVAANYALKAMGAHPFTRTLFVPLFVGWLMYNHCGYEFPWMLEFVVPWGIVSGSRQHRDHHVYGGGNYQPFFTYIDRFMEWQKENRLFEGFKGSATGLKLQ</sequence>
<name>R7UP91_CAPTE</name>
<keyword evidence="4" id="KW-0472">Membrane</keyword>
<evidence type="ECO:0000256" key="2">
    <source>
        <dbReference type="ARBA" id="ARBA00022692"/>
    </source>
</evidence>
<dbReference type="EnsemblMetazoa" id="CapteT135268">
    <property type="protein sequence ID" value="CapteP135268"/>
    <property type="gene ID" value="CapteG135268"/>
</dbReference>
<comment type="subcellular location">
    <subcellularLocation>
        <location evidence="1">Membrane</location>
    </subcellularLocation>
</comment>
<feature type="domain" description="Fatty acid hydroxylase" evidence="5">
    <location>
        <begin position="71"/>
        <end position="202"/>
    </location>
</feature>
<reference evidence="8" key="1">
    <citation type="submission" date="2012-12" db="EMBL/GenBank/DDBJ databases">
        <authorList>
            <person name="Hellsten U."/>
            <person name="Grimwood J."/>
            <person name="Chapman J.A."/>
            <person name="Shapiro H."/>
            <person name="Aerts A."/>
            <person name="Otillar R.P."/>
            <person name="Terry A.Y."/>
            <person name="Boore J.L."/>
            <person name="Simakov O."/>
            <person name="Marletaz F."/>
            <person name="Cho S.-J."/>
            <person name="Edsinger-Gonzales E."/>
            <person name="Havlak P."/>
            <person name="Kuo D.-H."/>
            <person name="Larsson T."/>
            <person name="Lv J."/>
            <person name="Arendt D."/>
            <person name="Savage R."/>
            <person name="Osoegawa K."/>
            <person name="de Jong P."/>
            <person name="Lindberg D.R."/>
            <person name="Seaver E.C."/>
            <person name="Weisblat D.A."/>
            <person name="Putnam N.H."/>
            <person name="Grigoriev I.V."/>
            <person name="Rokhsar D.S."/>
        </authorList>
    </citation>
    <scope>NUCLEOTIDE SEQUENCE</scope>
    <source>
        <strain evidence="8">I ESC-2004</strain>
    </source>
</reference>
<dbReference type="EMBL" id="AMQN01007932">
    <property type="status" value="NOT_ANNOTATED_CDS"/>
    <property type="molecule type" value="Genomic_DNA"/>
</dbReference>
<dbReference type="InterPro" id="IPR006694">
    <property type="entry name" value="Fatty_acid_hydroxylase"/>
</dbReference>
<keyword evidence="8" id="KW-1185">Reference proteome</keyword>
<keyword evidence="3" id="KW-1133">Transmembrane helix</keyword>
<reference evidence="6 8" key="2">
    <citation type="journal article" date="2013" name="Nature">
        <title>Insights into bilaterian evolution from three spiralian genomes.</title>
        <authorList>
            <person name="Simakov O."/>
            <person name="Marletaz F."/>
            <person name="Cho S.J."/>
            <person name="Edsinger-Gonzales E."/>
            <person name="Havlak P."/>
            <person name="Hellsten U."/>
            <person name="Kuo D.H."/>
            <person name="Larsson T."/>
            <person name="Lv J."/>
            <person name="Arendt D."/>
            <person name="Savage R."/>
            <person name="Osoegawa K."/>
            <person name="de Jong P."/>
            <person name="Grimwood J."/>
            <person name="Chapman J.A."/>
            <person name="Shapiro H."/>
            <person name="Aerts A."/>
            <person name="Otillar R.P."/>
            <person name="Terry A.Y."/>
            <person name="Boore J.L."/>
            <person name="Grigoriev I.V."/>
            <person name="Lindberg D.R."/>
            <person name="Seaver E.C."/>
            <person name="Weisblat D.A."/>
            <person name="Putnam N.H."/>
            <person name="Rokhsar D.S."/>
        </authorList>
    </citation>
    <scope>NUCLEOTIDE SEQUENCE</scope>
    <source>
        <strain evidence="6 8">I ESC-2004</strain>
    </source>
</reference>
<evidence type="ECO:0000313" key="7">
    <source>
        <dbReference type="EnsemblMetazoa" id="CapteP135268"/>
    </source>
</evidence>
<dbReference type="Pfam" id="PF04116">
    <property type="entry name" value="FA_hydroxylase"/>
    <property type="match status" value="1"/>
</dbReference>
<evidence type="ECO:0000256" key="1">
    <source>
        <dbReference type="ARBA" id="ARBA00004370"/>
    </source>
</evidence>
<organism evidence="6">
    <name type="scientific">Capitella teleta</name>
    <name type="common">Polychaete worm</name>
    <dbReference type="NCBI Taxonomy" id="283909"/>
    <lineage>
        <taxon>Eukaryota</taxon>
        <taxon>Metazoa</taxon>
        <taxon>Spiralia</taxon>
        <taxon>Lophotrochozoa</taxon>
        <taxon>Annelida</taxon>
        <taxon>Polychaeta</taxon>
        <taxon>Sedentaria</taxon>
        <taxon>Scolecida</taxon>
        <taxon>Capitellidae</taxon>
        <taxon>Capitella</taxon>
    </lineage>
</organism>
<evidence type="ECO:0000259" key="5">
    <source>
        <dbReference type="Pfam" id="PF04116"/>
    </source>
</evidence>
<evidence type="ECO:0000313" key="8">
    <source>
        <dbReference type="Proteomes" id="UP000014760"/>
    </source>
</evidence>
<reference evidence="7" key="3">
    <citation type="submission" date="2015-06" db="UniProtKB">
        <authorList>
            <consortium name="EnsemblMetazoa"/>
        </authorList>
    </citation>
    <scope>IDENTIFICATION</scope>
</reference>
<gene>
    <name evidence="6" type="ORF">CAPTEDRAFT_135268</name>
</gene>
<dbReference type="Proteomes" id="UP000014760">
    <property type="component" value="Unassembled WGS sequence"/>
</dbReference>
<dbReference type="EMBL" id="KB301731">
    <property type="protein sequence ID" value="ELU05216.1"/>
    <property type="molecule type" value="Genomic_DNA"/>
</dbReference>